<reference evidence="2" key="1">
    <citation type="journal article" date="2019" name="Int. J. Syst. Evol. Microbiol.">
        <title>The Global Catalogue of Microorganisms (GCM) 10K type strain sequencing project: providing services to taxonomists for standard genome sequencing and annotation.</title>
        <authorList>
            <consortium name="The Broad Institute Genomics Platform"/>
            <consortium name="The Broad Institute Genome Sequencing Center for Infectious Disease"/>
            <person name="Wu L."/>
            <person name="Ma J."/>
        </authorList>
    </citation>
    <scope>NUCLEOTIDE SEQUENCE [LARGE SCALE GENOMIC DNA]</scope>
    <source>
        <strain evidence="2">KCTC 52298</strain>
    </source>
</reference>
<proteinExistence type="predicted"/>
<name>A0ABW5L3J4_9SPHI</name>
<accession>A0ABW5L3J4</accession>
<dbReference type="Proteomes" id="UP001597440">
    <property type="component" value="Unassembled WGS sequence"/>
</dbReference>
<keyword evidence="2" id="KW-1185">Reference proteome</keyword>
<evidence type="ECO:0000313" key="1">
    <source>
        <dbReference type="EMBL" id="MFD2555138.1"/>
    </source>
</evidence>
<comment type="caution">
    <text evidence="1">The sequence shown here is derived from an EMBL/GenBank/DDBJ whole genome shotgun (WGS) entry which is preliminary data.</text>
</comment>
<dbReference type="RefSeq" id="WP_210353501.1">
    <property type="nucleotide sequence ID" value="NZ_JAEQMU010000001.1"/>
</dbReference>
<organism evidence="1 2">
    <name type="scientific">Sphingobacterium tabacisoli</name>
    <dbReference type="NCBI Taxonomy" id="2044855"/>
    <lineage>
        <taxon>Bacteria</taxon>
        <taxon>Pseudomonadati</taxon>
        <taxon>Bacteroidota</taxon>
        <taxon>Sphingobacteriia</taxon>
        <taxon>Sphingobacteriales</taxon>
        <taxon>Sphingobacteriaceae</taxon>
        <taxon>Sphingobacterium</taxon>
    </lineage>
</organism>
<dbReference type="EMBL" id="JBHULD010000014">
    <property type="protein sequence ID" value="MFD2555138.1"/>
    <property type="molecule type" value="Genomic_DNA"/>
</dbReference>
<evidence type="ECO:0008006" key="3">
    <source>
        <dbReference type="Google" id="ProtNLM"/>
    </source>
</evidence>
<gene>
    <name evidence="1" type="ORF">ACFSQW_12095</name>
</gene>
<evidence type="ECO:0000313" key="2">
    <source>
        <dbReference type="Proteomes" id="UP001597440"/>
    </source>
</evidence>
<protein>
    <recommendedName>
        <fullName evidence="3">TonB C-terminal domain-containing protein</fullName>
    </recommendedName>
</protein>
<sequence>MKILKLYFTIIMLCMGKVVFPQVTPTFKGHEQFQLSFNKAIQYPSQLIHRVIPTITMMKVKFDETGTVDSILFSDSAFPQFVEEVNKKKNEIEFHYLLEDIPEASQQDMWILIPIRFDSFIGSKKSEVLTFDMDNLYLFSGKHLKGKFFLYPMIYSVRGQGFPTPIIRSTTENTLKVSKPGQ</sequence>